<dbReference type="PANTHER" id="PTHR46510:SF1">
    <property type="entry name" value="BROMODOMAIN ADJACENT TO ZINC FINGER DOMAIN PROTEIN 1A"/>
    <property type="match status" value="1"/>
</dbReference>
<dbReference type="Gene3D" id="3.30.40.100">
    <property type="match status" value="1"/>
</dbReference>
<dbReference type="PROSITE" id="PS51050">
    <property type="entry name" value="ZF_CW"/>
    <property type="match status" value="1"/>
</dbReference>
<dbReference type="AlphaFoldDB" id="A0A251QWV6"/>
<accession>A0A251QWV6</accession>
<proteinExistence type="predicted"/>
<name>A0A251QWV6_PRUPE</name>
<feature type="domain" description="CW-type" evidence="7">
    <location>
        <begin position="558"/>
        <end position="618"/>
    </location>
</feature>
<evidence type="ECO:0000256" key="1">
    <source>
        <dbReference type="ARBA" id="ARBA00022723"/>
    </source>
</evidence>
<keyword evidence="1" id="KW-0479">Metal-binding</keyword>
<dbReference type="InterPro" id="IPR013083">
    <property type="entry name" value="Znf_RING/FYVE/PHD"/>
</dbReference>
<feature type="region of interest" description="Disordered" evidence="5">
    <location>
        <begin position="639"/>
        <end position="664"/>
    </location>
</feature>
<feature type="compositionally biased region" description="Polar residues" evidence="5">
    <location>
        <begin position="644"/>
        <end position="664"/>
    </location>
</feature>
<organism evidence="8 9">
    <name type="scientific">Prunus persica</name>
    <name type="common">Peach</name>
    <name type="synonym">Amygdalus persica</name>
    <dbReference type="NCBI Taxonomy" id="3760"/>
    <lineage>
        <taxon>Eukaryota</taxon>
        <taxon>Viridiplantae</taxon>
        <taxon>Streptophyta</taxon>
        <taxon>Embryophyta</taxon>
        <taxon>Tracheophyta</taxon>
        <taxon>Spermatophyta</taxon>
        <taxon>Magnoliopsida</taxon>
        <taxon>eudicotyledons</taxon>
        <taxon>Gunneridae</taxon>
        <taxon>Pentapetalae</taxon>
        <taxon>rosids</taxon>
        <taxon>fabids</taxon>
        <taxon>Rosales</taxon>
        <taxon>Rosaceae</taxon>
        <taxon>Amygdaloideae</taxon>
        <taxon>Amygdaleae</taxon>
        <taxon>Prunus</taxon>
    </lineage>
</organism>
<keyword evidence="9" id="KW-1185">Reference proteome</keyword>
<keyword evidence="2 4" id="KW-0863">Zinc-finger</keyword>
<keyword evidence="3" id="KW-0862">Zinc</keyword>
<dbReference type="PROSITE" id="PS50016">
    <property type="entry name" value="ZF_PHD_2"/>
    <property type="match status" value="1"/>
</dbReference>
<evidence type="ECO:0000256" key="5">
    <source>
        <dbReference type="SAM" id="MobiDB-lite"/>
    </source>
</evidence>
<dbReference type="Gramene" id="ONI27235">
    <property type="protein sequence ID" value="ONI27235"/>
    <property type="gene ID" value="PRUPE_1G075400"/>
</dbReference>
<dbReference type="GO" id="GO:0006357">
    <property type="term" value="P:regulation of transcription by RNA polymerase II"/>
    <property type="evidence" value="ECO:0000318"/>
    <property type="project" value="GO_Central"/>
</dbReference>
<evidence type="ECO:0000256" key="2">
    <source>
        <dbReference type="ARBA" id="ARBA00022771"/>
    </source>
</evidence>
<dbReference type="GO" id="GO:0003682">
    <property type="term" value="F:chromatin binding"/>
    <property type="evidence" value="ECO:0000318"/>
    <property type="project" value="GO_Central"/>
</dbReference>
<evidence type="ECO:0000256" key="3">
    <source>
        <dbReference type="ARBA" id="ARBA00022833"/>
    </source>
</evidence>
<protein>
    <recommendedName>
        <fullName evidence="10">PHD-type domain-containing protein</fullName>
    </recommendedName>
</protein>
<evidence type="ECO:0000313" key="8">
    <source>
        <dbReference type="EMBL" id="ONI27235.1"/>
    </source>
</evidence>
<dbReference type="InterPro" id="IPR019787">
    <property type="entry name" value="Znf_PHD-finger"/>
</dbReference>
<evidence type="ECO:0008006" key="10">
    <source>
        <dbReference type="Google" id="ProtNLM"/>
    </source>
</evidence>
<dbReference type="GO" id="GO:0004402">
    <property type="term" value="F:histone acetyltransferase activity"/>
    <property type="evidence" value="ECO:0000318"/>
    <property type="project" value="GO_Central"/>
</dbReference>
<dbReference type="Pfam" id="PF00628">
    <property type="entry name" value="PHD"/>
    <property type="match status" value="1"/>
</dbReference>
<dbReference type="Gene3D" id="3.30.40.10">
    <property type="entry name" value="Zinc/RING finger domain, C3HC4 (zinc finger)"/>
    <property type="match status" value="1"/>
</dbReference>
<dbReference type="GO" id="GO:0005634">
    <property type="term" value="C:nucleus"/>
    <property type="evidence" value="ECO:0000318"/>
    <property type="project" value="GO_Central"/>
</dbReference>
<dbReference type="eggNOG" id="ENOG502QR8P">
    <property type="taxonomic scope" value="Eukaryota"/>
</dbReference>
<dbReference type="InterPro" id="IPR001965">
    <property type="entry name" value="Znf_PHD"/>
</dbReference>
<evidence type="ECO:0000313" key="9">
    <source>
        <dbReference type="Proteomes" id="UP000006882"/>
    </source>
</evidence>
<dbReference type="GO" id="GO:0000785">
    <property type="term" value="C:chromatin"/>
    <property type="evidence" value="ECO:0000318"/>
    <property type="project" value="GO_Central"/>
</dbReference>
<dbReference type="InterPro" id="IPR019786">
    <property type="entry name" value="Zinc_finger_PHD-type_CS"/>
</dbReference>
<dbReference type="InterPro" id="IPR011124">
    <property type="entry name" value="Znf_CW"/>
</dbReference>
<reference evidence="8 9" key="1">
    <citation type="journal article" date="2013" name="Nat. Genet.">
        <title>The high-quality draft genome of peach (Prunus persica) identifies unique patterns of genetic diversity, domestication and genome evolution.</title>
        <authorList>
            <consortium name="International Peach Genome Initiative"/>
            <person name="Verde I."/>
            <person name="Abbott A.G."/>
            <person name="Scalabrin S."/>
            <person name="Jung S."/>
            <person name="Shu S."/>
            <person name="Marroni F."/>
            <person name="Zhebentyayeva T."/>
            <person name="Dettori M.T."/>
            <person name="Grimwood J."/>
            <person name="Cattonaro F."/>
            <person name="Zuccolo A."/>
            <person name="Rossini L."/>
            <person name="Jenkins J."/>
            <person name="Vendramin E."/>
            <person name="Meisel L.A."/>
            <person name="Decroocq V."/>
            <person name="Sosinski B."/>
            <person name="Prochnik S."/>
            <person name="Mitros T."/>
            <person name="Policriti A."/>
            <person name="Cipriani G."/>
            <person name="Dondini L."/>
            <person name="Ficklin S."/>
            <person name="Goodstein D.M."/>
            <person name="Xuan P."/>
            <person name="Del Fabbro C."/>
            <person name="Aramini V."/>
            <person name="Copetti D."/>
            <person name="Gonzalez S."/>
            <person name="Horner D.S."/>
            <person name="Falchi R."/>
            <person name="Lucas S."/>
            <person name="Mica E."/>
            <person name="Maldonado J."/>
            <person name="Lazzari B."/>
            <person name="Bielenberg D."/>
            <person name="Pirona R."/>
            <person name="Miculan M."/>
            <person name="Barakat A."/>
            <person name="Testolin R."/>
            <person name="Stella A."/>
            <person name="Tartarini S."/>
            <person name="Tonutti P."/>
            <person name="Arus P."/>
            <person name="Orellana A."/>
            <person name="Wells C."/>
            <person name="Main D."/>
            <person name="Vizzotto G."/>
            <person name="Silva H."/>
            <person name="Salamini F."/>
            <person name="Schmutz J."/>
            <person name="Morgante M."/>
            <person name="Rokhsar D.S."/>
        </authorList>
    </citation>
    <scope>NUCLEOTIDE SEQUENCE [LARGE SCALE GENOMIC DNA]</scope>
    <source>
        <strain evidence="9">cv. Nemared</strain>
    </source>
</reference>
<dbReference type="Proteomes" id="UP000006882">
    <property type="component" value="Chromosome G1"/>
</dbReference>
<dbReference type="GO" id="GO:0003712">
    <property type="term" value="F:transcription coregulator activity"/>
    <property type="evidence" value="ECO:0000318"/>
    <property type="project" value="GO_Central"/>
</dbReference>
<dbReference type="SUPFAM" id="SSF57903">
    <property type="entry name" value="FYVE/PHD zinc finger"/>
    <property type="match status" value="1"/>
</dbReference>
<feature type="domain" description="PHD-type" evidence="6">
    <location>
        <begin position="413"/>
        <end position="463"/>
    </location>
</feature>
<dbReference type="GO" id="GO:0008270">
    <property type="term" value="F:zinc ion binding"/>
    <property type="evidence" value="ECO:0007669"/>
    <property type="project" value="UniProtKB-KW"/>
</dbReference>
<dbReference type="InterPro" id="IPR047171">
    <property type="entry name" value="BAZ1A"/>
</dbReference>
<evidence type="ECO:0000259" key="7">
    <source>
        <dbReference type="PROSITE" id="PS51050"/>
    </source>
</evidence>
<evidence type="ECO:0000256" key="4">
    <source>
        <dbReference type="PROSITE-ProRule" id="PRU00146"/>
    </source>
</evidence>
<evidence type="ECO:0000259" key="6">
    <source>
        <dbReference type="PROSITE" id="PS50016"/>
    </source>
</evidence>
<dbReference type="SMART" id="SM00249">
    <property type="entry name" value="PHD"/>
    <property type="match status" value="1"/>
</dbReference>
<dbReference type="PROSITE" id="PS01359">
    <property type="entry name" value="ZF_PHD_1"/>
    <property type="match status" value="1"/>
</dbReference>
<gene>
    <name evidence="8" type="ORF">PRUPE_1G075400</name>
</gene>
<sequence length="664" mass="73588">MLIQSSLPSSIEAALFCVSNHGLQDVLCNWVPGAETWQMCTKCDSHCSCRKAQLNSKENKNTDDLPSLLFPRSSSQLSAVSIMSESSAPNLVYKRRKLRGNSVTIFSEDRGNTRTGDYLSFVNFNVPSEDRENTRTGKKQLVDSHIEHETKATRASPHLCNRESHVLNSESFNGCSVGEELISDEAPKNNVQKVLEVNSVNDSCSSSKSNMEHLSAVRIMSESSAPNLVYKRKKLGGNSVTIFSEDWENTRTGDYRSFVDFIVPSIAAKKQLVDLHIEHETKATRASAHLCNRESHVLSSESFNGCSIGEELVSDEALKNNVRKVLEVNSVNDSCSSSKSNMEHASTSMKTEVDENGECSSSSVIVMEAVGDLSEKDLCISILRSHGLLGDVQATRICRSAEDTGTSSSDSCHRSCKICSRAGTALKMLICDNCEEAFHMSCCHPRIKKVPFDEWFCHSCLRKKQILKEKVARKSPNITSVMCRNASSKGQVNPILLMLRDNEPYATSVRFGKGFQAEVPDWSGPINDDIDGIGEPLELDSSEYVRLNELNCNKPSRVSSIGNWLQCREVVDSANGTICGKWRRAPLFEVQTDDWECFCSILWDPSHADCNAPQELGTDQVLKQLKYIETLRPRLSAKRHTLDGTKSTGDLQNPITDAKSIQTL</sequence>
<dbReference type="PANTHER" id="PTHR46510">
    <property type="entry name" value="BROMODOMAIN ADJACENT TO ZINC FINGER DOMAIN PROTEIN 1A"/>
    <property type="match status" value="1"/>
</dbReference>
<dbReference type="InterPro" id="IPR011011">
    <property type="entry name" value="Znf_FYVE_PHD"/>
</dbReference>
<dbReference type="EMBL" id="CM007651">
    <property type="protein sequence ID" value="ONI27235.1"/>
    <property type="molecule type" value="Genomic_DNA"/>
</dbReference>
<dbReference type="FunFam" id="3.30.40.100:FF:000005">
    <property type="entry name" value="uncharacterized protein LOC106759733 isoform X4"/>
    <property type="match status" value="1"/>
</dbReference>